<evidence type="ECO:0000256" key="2">
    <source>
        <dbReference type="SAM" id="MobiDB-lite"/>
    </source>
</evidence>
<dbReference type="OrthoDB" id="9757552at2"/>
<gene>
    <name evidence="6" type="ORF">MFU01_05180</name>
    <name evidence="7" type="ORF">SAMN05443572_101971</name>
</gene>
<dbReference type="InterPro" id="IPR022385">
    <property type="entry name" value="Rhs_assc_core"/>
</dbReference>
<dbReference type="RefSeq" id="WP_143096945.1">
    <property type="nucleotide sequence ID" value="NZ_BJXR01000009.1"/>
</dbReference>
<dbReference type="Proteomes" id="UP000183760">
    <property type="component" value="Unassembled WGS sequence"/>
</dbReference>
<sequence>MMPAAKHFDLLLGIDIHLIQPPGPVPPVPIPHPHLGLVFDPVDYVPVLGATVLVGGLPRAQAGSSGIALPPHIPLGGVFVKPPANESEIFMGSSTVSVDGDAFSYLGLPVLSCQDIGIPPIPRLKKKKSTKSLVLPTTVVLSIPLPVLVGGAPTVSLMALAMRAGFALLGALLRKVKALRKTRKAQNGVHCTGGHPVDIITGANFDEFTDAVSPPPGLFRWRRHYTTALAAEQGPLGWGFRHEYQHTLRLMRQAWRYENGQGRVIDFTPMGPGEAETLQQGVVLRRLDARRFEVCEADAPRFELELAGAEPLARLRFVRAPDAELELRYRGARLVLLIERTRHGRQRYACAYDARGRMTSLLRLRDGGPPECLASYGYDKQGRLVTSCDAEGGRHALVHDEAHRWTEMTTPGGYRFWWKYDAQGRCVETSGEDGLWWARFEYDAERRQTRVTERQGGVSVFKYDENDTLLERVDPYGGVLRREVDADGGIVREVDSGGRVTRWLYDAQGAHTGLLDPFGQRLPPAEMQADPPGPDLFSHPVTPLGHLLGRRMEELASTATRDLPTLLERVPAELSTVLATLVRAHPSAEEVTAPVREYDRLGRCIQEVDAAGRVQAWRYDAGGNRVWHQDADGSITRWGIGRWNLVVSETDALGHTLHVAHSSTEEVVRVEDAGGAVSEYARDEKDRLVRVTRHGVVRDEYVWDVGDRLVEKRDGHGRRLLKLDYEQEGHLVTCALASGATHLLAFDLEDQVIRASTNAHTVALERDARGRMRSDLRDGLGVVHTVWGHERRTEVLGFTSTVVDEQGSLVHVVDPTGGAHAIWKHSAGWVLREHAQGTRELRQHDDRGWPLATLRWRWTDDGQLQHHGVRYERTPEGDCIGVHDSVDGETLYTVDAAHRLVEEDGPGGRHLYQTDAAGNLLAKPGLRGVVLQEGNRLVEANGERFVYDDRNHIAERHREDGSRVRYTYDSADMLIRVEDGHAEPWTADYDAIGRRIRCGRGARQTWFYWDGERLAAEHAADGRLRIHVYGAHDALVPLLFVDYEHPEAHPSTGRVYTLFTSPNGTPTRIEDARGQLVWRATRIEPHGHVEVDAASTVDCPLRMVGHYHDAETGLFYNRFRYYEPRLGRYLQSDPLGTGGGSNLYAYAPHPLDQVDVLGLVHSKKAKASAKGGKSAKGVTRVETLLTLPIKSRIHKKKKLLAQKKIVYTDLQGRKSTYFLDGKGRTVLSEVPLDPPKKYKKEGVSHIKPDGYQSGIDHRGHLGPERGVANQDLVNVPENVIAEHGTKSNLSVKKRLENKSIATAKTTPNTLFVSEPKYSGSSGRPTEVAHSLLDGSGKPITGHSQVIPNPKT</sequence>
<reference evidence="6 9" key="2">
    <citation type="submission" date="2019-07" db="EMBL/GenBank/DDBJ databases">
        <title>Whole genome shotgun sequence of Myxococcus fulvus NBRC 100333.</title>
        <authorList>
            <person name="Hosoyama A."/>
            <person name="Uohara A."/>
            <person name="Ohji S."/>
            <person name="Ichikawa N."/>
        </authorList>
    </citation>
    <scope>NUCLEOTIDE SEQUENCE [LARGE SCALE GENOMIC DNA]</scope>
    <source>
        <strain evidence="6 9">NBRC 100333</strain>
    </source>
</reference>
<keyword evidence="3" id="KW-0812">Transmembrane</keyword>
<keyword evidence="1" id="KW-0677">Repeat</keyword>
<feature type="compositionally biased region" description="Polar residues" evidence="2">
    <location>
        <begin position="1341"/>
        <end position="1351"/>
    </location>
</feature>
<feature type="domain" description="Teneurin-like YD-shell" evidence="5">
    <location>
        <begin position="889"/>
        <end position="1133"/>
    </location>
</feature>
<evidence type="ECO:0000256" key="1">
    <source>
        <dbReference type="ARBA" id="ARBA00022737"/>
    </source>
</evidence>
<dbReference type="PRINTS" id="PR00394">
    <property type="entry name" value="RHSPROTEIN"/>
</dbReference>
<dbReference type="Proteomes" id="UP000321514">
    <property type="component" value="Unassembled WGS sequence"/>
</dbReference>
<dbReference type="PANTHER" id="PTHR32305">
    <property type="match status" value="1"/>
</dbReference>
<organism evidence="6 9">
    <name type="scientific">Myxococcus fulvus</name>
    <dbReference type="NCBI Taxonomy" id="33"/>
    <lineage>
        <taxon>Bacteria</taxon>
        <taxon>Pseudomonadati</taxon>
        <taxon>Myxococcota</taxon>
        <taxon>Myxococcia</taxon>
        <taxon>Myxococcales</taxon>
        <taxon>Cystobacterineae</taxon>
        <taxon>Myxococcaceae</taxon>
        <taxon>Myxococcus</taxon>
    </lineage>
</organism>
<evidence type="ECO:0000259" key="5">
    <source>
        <dbReference type="Pfam" id="PF25023"/>
    </source>
</evidence>
<feature type="region of interest" description="Disordered" evidence="2">
    <location>
        <begin position="1230"/>
        <end position="1252"/>
    </location>
</feature>
<protein>
    <submittedName>
        <fullName evidence="7">RHS repeat-associated core domain-containing protein</fullName>
    </submittedName>
</protein>
<dbReference type="EMBL" id="BJXR01000009">
    <property type="protein sequence ID" value="GEN05481.1"/>
    <property type="molecule type" value="Genomic_DNA"/>
</dbReference>
<feature type="region of interest" description="Disordered" evidence="2">
    <location>
        <begin position="1312"/>
        <end position="1351"/>
    </location>
</feature>
<feature type="compositionally biased region" description="Basic and acidic residues" evidence="2">
    <location>
        <begin position="1234"/>
        <end position="1248"/>
    </location>
</feature>
<dbReference type="PANTHER" id="PTHR32305:SF15">
    <property type="entry name" value="PROTEIN RHSA-RELATED"/>
    <property type="match status" value="1"/>
</dbReference>
<proteinExistence type="predicted"/>
<dbReference type="InterPro" id="IPR006530">
    <property type="entry name" value="YD"/>
</dbReference>
<dbReference type="NCBIfam" id="TIGR03696">
    <property type="entry name" value="Rhs_assc_core"/>
    <property type="match status" value="1"/>
</dbReference>
<dbReference type="Gene3D" id="2.180.10.10">
    <property type="entry name" value="RHS repeat-associated core"/>
    <property type="match status" value="2"/>
</dbReference>
<reference evidence="7 8" key="1">
    <citation type="submission" date="2016-10" db="EMBL/GenBank/DDBJ databases">
        <authorList>
            <person name="Varghese N."/>
            <person name="Submissions S."/>
        </authorList>
    </citation>
    <scope>NUCLEOTIDE SEQUENCE [LARGE SCALE GENOMIC DNA]</scope>
    <source>
        <strain evidence="7 8">DSM 16525</strain>
    </source>
</reference>
<keyword evidence="8" id="KW-1185">Reference proteome</keyword>
<feature type="transmembrane region" description="Helical" evidence="3">
    <location>
        <begin position="133"/>
        <end position="149"/>
    </location>
</feature>
<dbReference type="NCBIfam" id="TIGR01643">
    <property type="entry name" value="YD_repeat_2x"/>
    <property type="match status" value="3"/>
</dbReference>
<dbReference type="Pfam" id="PF20148">
    <property type="entry name" value="DUF6531"/>
    <property type="match status" value="1"/>
</dbReference>
<keyword evidence="3" id="KW-1133">Transmembrane helix</keyword>
<accession>A0A511SU75</accession>
<dbReference type="STRING" id="1334629.MFUL124B02_05810"/>
<evidence type="ECO:0000313" key="7">
    <source>
        <dbReference type="EMBL" id="SET05541.1"/>
    </source>
</evidence>
<feature type="domain" description="DUF6531" evidence="4">
    <location>
        <begin position="194"/>
        <end position="267"/>
    </location>
</feature>
<dbReference type="Pfam" id="PF25023">
    <property type="entry name" value="TEN_YD-shell"/>
    <property type="match status" value="1"/>
</dbReference>
<evidence type="ECO:0000259" key="4">
    <source>
        <dbReference type="Pfam" id="PF20148"/>
    </source>
</evidence>
<dbReference type="InterPro" id="IPR045351">
    <property type="entry name" value="DUF6531"/>
</dbReference>
<dbReference type="Pfam" id="PF05593">
    <property type="entry name" value="RHS_repeat"/>
    <property type="match status" value="2"/>
</dbReference>
<dbReference type="InterPro" id="IPR056823">
    <property type="entry name" value="TEN-like_YD-shell"/>
</dbReference>
<evidence type="ECO:0000313" key="9">
    <source>
        <dbReference type="Proteomes" id="UP000321514"/>
    </source>
</evidence>
<dbReference type="CDD" id="cd14740">
    <property type="entry name" value="PAAR_4"/>
    <property type="match status" value="1"/>
</dbReference>
<name>A0A511SU75_MYXFU</name>
<dbReference type="EMBL" id="FOIB01000001">
    <property type="protein sequence ID" value="SET05541.1"/>
    <property type="molecule type" value="Genomic_DNA"/>
</dbReference>
<comment type="caution">
    <text evidence="6">The sequence shown here is derived from an EMBL/GenBank/DDBJ whole genome shotgun (WGS) entry which is preliminary data.</text>
</comment>
<keyword evidence="3" id="KW-0472">Membrane</keyword>
<evidence type="ECO:0000313" key="8">
    <source>
        <dbReference type="Proteomes" id="UP000183760"/>
    </source>
</evidence>
<dbReference type="InterPro" id="IPR050708">
    <property type="entry name" value="T6SS_VgrG/RHS"/>
</dbReference>
<evidence type="ECO:0000313" key="6">
    <source>
        <dbReference type="EMBL" id="GEN05481.1"/>
    </source>
</evidence>
<evidence type="ECO:0000256" key="3">
    <source>
        <dbReference type="SAM" id="Phobius"/>
    </source>
</evidence>
<dbReference type="InterPro" id="IPR031325">
    <property type="entry name" value="RHS_repeat"/>
</dbReference>